<feature type="transmembrane region" description="Helical" evidence="1">
    <location>
        <begin position="35"/>
        <end position="52"/>
    </location>
</feature>
<dbReference type="AlphaFoldDB" id="A0A543HJH1"/>
<organism evidence="2 3">
    <name type="scientific">Humibacillus xanthopallidus</name>
    <dbReference type="NCBI Taxonomy" id="412689"/>
    <lineage>
        <taxon>Bacteria</taxon>
        <taxon>Bacillati</taxon>
        <taxon>Actinomycetota</taxon>
        <taxon>Actinomycetes</taxon>
        <taxon>Micrococcales</taxon>
        <taxon>Intrasporangiaceae</taxon>
        <taxon>Humibacillus</taxon>
    </lineage>
</organism>
<reference evidence="2 3" key="1">
    <citation type="submission" date="2019-06" db="EMBL/GenBank/DDBJ databases">
        <title>Genome sequencing of plant associated microbes to promote plant fitness in Sorghum bicolor and Oryza sativa.</title>
        <authorList>
            <person name="Coleman-Derr D."/>
        </authorList>
    </citation>
    <scope>NUCLEOTIDE SEQUENCE [LARGE SCALE GENOMIC DNA]</scope>
    <source>
        <strain evidence="2 3">KV-663</strain>
    </source>
</reference>
<dbReference type="RefSeq" id="WP_221629346.1">
    <property type="nucleotide sequence ID" value="NZ_VFPM01000003.1"/>
</dbReference>
<accession>A0A543HJH1</accession>
<feature type="transmembrane region" description="Helical" evidence="1">
    <location>
        <begin position="100"/>
        <end position="123"/>
    </location>
</feature>
<gene>
    <name evidence="2" type="ORF">FBY41_3841</name>
</gene>
<name>A0A543HJH1_9MICO</name>
<evidence type="ECO:0000313" key="2">
    <source>
        <dbReference type="EMBL" id="TQM58474.1"/>
    </source>
</evidence>
<comment type="caution">
    <text evidence="2">The sequence shown here is derived from an EMBL/GenBank/DDBJ whole genome shotgun (WGS) entry which is preliminary data.</text>
</comment>
<dbReference type="EMBL" id="VFPM01000003">
    <property type="protein sequence ID" value="TQM58474.1"/>
    <property type="molecule type" value="Genomic_DNA"/>
</dbReference>
<dbReference type="Proteomes" id="UP000316747">
    <property type="component" value="Unassembled WGS sequence"/>
</dbReference>
<proteinExistence type="predicted"/>
<keyword evidence="1" id="KW-0472">Membrane</keyword>
<keyword evidence="3" id="KW-1185">Reference proteome</keyword>
<keyword evidence="1" id="KW-0812">Transmembrane</keyword>
<keyword evidence="1" id="KW-1133">Transmembrane helix</keyword>
<evidence type="ECO:0000313" key="3">
    <source>
        <dbReference type="Proteomes" id="UP000316747"/>
    </source>
</evidence>
<evidence type="ECO:0000256" key="1">
    <source>
        <dbReference type="SAM" id="Phobius"/>
    </source>
</evidence>
<protein>
    <submittedName>
        <fullName evidence="2">Thiosulfate dehydrogenase [quinone] large subunit</fullName>
    </submittedName>
</protein>
<sequence length="188" mass="20176">MSTTHRDVAEPVGSSAADGVIYQEDVVRSVWARRLLAGLRLVLGFTFFWPFLDKLFGLGYATPSARAWVNGGTPAQGFMKNAEGPFAGLFKSIAGPWADWLFMLGLLGIGVALLAGAGLKLAAWTGALLLLMMYLAEFPLGQEGMTNPLVDSHWIEALGIAVCAATYSGDTWGLGRWWGRIVGNGILR</sequence>